<evidence type="ECO:0000259" key="8">
    <source>
        <dbReference type="PROSITE" id="PS50113"/>
    </source>
</evidence>
<feature type="domain" description="Histidine kinase" evidence="6">
    <location>
        <begin position="406"/>
        <end position="616"/>
    </location>
</feature>
<feature type="domain" description="PAC" evidence="8">
    <location>
        <begin position="81"/>
        <end position="134"/>
    </location>
</feature>
<dbReference type="PROSITE" id="PS50113">
    <property type="entry name" value="PAC"/>
    <property type="match status" value="3"/>
</dbReference>
<keyword evidence="3" id="KW-0597">Phosphoprotein</keyword>
<dbReference type="InterPro" id="IPR052162">
    <property type="entry name" value="Sensor_kinase/Photoreceptor"/>
</dbReference>
<dbReference type="CDD" id="cd00130">
    <property type="entry name" value="PAS"/>
    <property type="match status" value="2"/>
</dbReference>
<dbReference type="InterPro" id="IPR001610">
    <property type="entry name" value="PAC"/>
</dbReference>
<evidence type="ECO:0000259" key="6">
    <source>
        <dbReference type="PROSITE" id="PS50109"/>
    </source>
</evidence>
<evidence type="ECO:0000313" key="10">
    <source>
        <dbReference type="Proteomes" id="UP000282759"/>
    </source>
</evidence>
<feature type="domain" description="PAS" evidence="7">
    <location>
        <begin position="262"/>
        <end position="332"/>
    </location>
</feature>
<dbReference type="SMART" id="SM00091">
    <property type="entry name" value="PAS"/>
    <property type="match status" value="2"/>
</dbReference>
<dbReference type="InterPro" id="IPR005467">
    <property type="entry name" value="His_kinase_dom"/>
</dbReference>
<dbReference type="PANTHER" id="PTHR43304:SF1">
    <property type="entry name" value="PAC DOMAIN-CONTAINING PROTEIN"/>
    <property type="match status" value="1"/>
</dbReference>
<gene>
    <name evidence="9" type="ORF">EOD41_02180</name>
</gene>
<dbReference type="Pfam" id="PF08447">
    <property type="entry name" value="PAS_3"/>
    <property type="match status" value="2"/>
</dbReference>
<dbReference type="InterPro" id="IPR000014">
    <property type="entry name" value="PAS"/>
</dbReference>
<dbReference type="Proteomes" id="UP000282759">
    <property type="component" value="Unassembled WGS sequence"/>
</dbReference>
<dbReference type="SUPFAM" id="SSF55785">
    <property type="entry name" value="PYP-like sensor domain (PAS domain)"/>
    <property type="match status" value="3"/>
</dbReference>
<dbReference type="InterPro" id="IPR036890">
    <property type="entry name" value="HATPase_C_sf"/>
</dbReference>
<dbReference type="SMART" id="SM00086">
    <property type="entry name" value="PAC"/>
    <property type="match status" value="3"/>
</dbReference>
<keyword evidence="4" id="KW-0808">Transferase</keyword>
<dbReference type="AlphaFoldDB" id="A0A437MYM8"/>
<comment type="catalytic activity">
    <reaction evidence="1">
        <text>ATP + protein L-histidine = ADP + protein N-phospho-L-histidine.</text>
        <dbReference type="EC" id="2.7.13.3"/>
    </reaction>
</comment>
<dbReference type="InterPro" id="IPR035965">
    <property type="entry name" value="PAS-like_dom_sf"/>
</dbReference>
<evidence type="ECO:0000313" key="9">
    <source>
        <dbReference type="EMBL" id="RVU02767.1"/>
    </source>
</evidence>
<dbReference type="InterPro" id="IPR013655">
    <property type="entry name" value="PAS_fold_3"/>
</dbReference>
<evidence type="ECO:0000256" key="2">
    <source>
        <dbReference type="ARBA" id="ARBA00012438"/>
    </source>
</evidence>
<dbReference type="GO" id="GO:0004673">
    <property type="term" value="F:protein histidine kinase activity"/>
    <property type="evidence" value="ECO:0007669"/>
    <property type="project" value="UniProtKB-EC"/>
</dbReference>
<dbReference type="NCBIfam" id="TIGR00229">
    <property type="entry name" value="sensory_box"/>
    <property type="match status" value="2"/>
</dbReference>
<dbReference type="Gene3D" id="3.30.450.20">
    <property type="entry name" value="PAS domain"/>
    <property type="match status" value="3"/>
</dbReference>
<dbReference type="InterPro" id="IPR000700">
    <property type="entry name" value="PAS-assoc_C"/>
</dbReference>
<dbReference type="EMBL" id="SACK01000001">
    <property type="protein sequence ID" value="RVU02767.1"/>
    <property type="molecule type" value="Genomic_DNA"/>
</dbReference>
<protein>
    <recommendedName>
        <fullName evidence="2">histidine kinase</fullName>
        <ecNumber evidence="2">2.7.13.3</ecNumber>
    </recommendedName>
</protein>
<feature type="domain" description="PAS" evidence="7">
    <location>
        <begin position="4"/>
        <end position="76"/>
    </location>
</feature>
<organism evidence="9 10">
    <name type="scientific">Mucilaginibacter limnophilus</name>
    <dbReference type="NCBI Taxonomy" id="1932778"/>
    <lineage>
        <taxon>Bacteria</taxon>
        <taxon>Pseudomonadati</taxon>
        <taxon>Bacteroidota</taxon>
        <taxon>Sphingobacteriia</taxon>
        <taxon>Sphingobacteriales</taxon>
        <taxon>Sphingobacteriaceae</taxon>
        <taxon>Mucilaginibacter</taxon>
    </lineage>
</organism>
<evidence type="ECO:0000256" key="3">
    <source>
        <dbReference type="ARBA" id="ARBA00022553"/>
    </source>
</evidence>
<dbReference type="Pfam" id="PF02518">
    <property type="entry name" value="HATPase_c"/>
    <property type="match status" value="1"/>
</dbReference>
<evidence type="ECO:0000256" key="5">
    <source>
        <dbReference type="ARBA" id="ARBA00022777"/>
    </source>
</evidence>
<dbReference type="PROSITE" id="PS50109">
    <property type="entry name" value="HIS_KIN"/>
    <property type="match status" value="1"/>
</dbReference>
<accession>A0A437MYM8</accession>
<dbReference type="PROSITE" id="PS50112">
    <property type="entry name" value="PAS"/>
    <property type="match status" value="2"/>
</dbReference>
<keyword evidence="5" id="KW-0418">Kinase</keyword>
<reference evidence="9 10" key="1">
    <citation type="submission" date="2019-01" db="EMBL/GenBank/DDBJ databases">
        <authorList>
            <person name="Chen W.-M."/>
        </authorList>
    </citation>
    <scope>NUCLEOTIDE SEQUENCE [LARGE SCALE GENOMIC DNA]</scope>
    <source>
        <strain evidence="9 10">YBJ-36</strain>
    </source>
</reference>
<evidence type="ECO:0000259" key="7">
    <source>
        <dbReference type="PROSITE" id="PS50112"/>
    </source>
</evidence>
<evidence type="ECO:0000256" key="1">
    <source>
        <dbReference type="ARBA" id="ARBA00000085"/>
    </source>
</evidence>
<dbReference type="PRINTS" id="PR00344">
    <property type="entry name" value="BCTRLSENSOR"/>
</dbReference>
<dbReference type="SMART" id="SM00387">
    <property type="entry name" value="HATPase_c"/>
    <property type="match status" value="1"/>
</dbReference>
<comment type="caution">
    <text evidence="9">The sequence shown here is derived from an EMBL/GenBank/DDBJ whole genome shotgun (WGS) entry which is preliminary data.</text>
</comment>
<name>A0A437MYM8_9SPHI</name>
<dbReference type="SUPFAM" id="SSF55874">
    <property type="entry name" value="ATPase domain of HSP90 chaperone/DNA topoisomerase II/histidine kinase"/>
    <property type="match status" value="1"/>
</dbReference>
<dbReference type="InterPro" id="IPR003594">
    <property type="entry name" value="HATPase_dom"/>
</dbReference>
<proteinExistence type="predicted"/>
<dbReference type="Gene3D" id="1.10.287.130">
    <property type="match status" value="1"/>
</dbReference>
<dbReference type="InterPro" id="IPR004358">
    <property type="entry name" value="Sig_transdc_His_kin-like_C"/>
</dbReference>
<dbReference type="OrthoDB" id="1522284at2"/>
<sequence length="616" mass="70438">MPMGDDIYRVILDHGMAGVWDWNMSTGEMYMSPQLKSAFGYADDELENRVEALTELMFPEDLVMVMAEIEKHLQNGAKEPYRAQPRFKHKDGSIVYINCTGMVTHWDIDGKPLRMVGCHIDITKQKQSELKLKKTKELLNKTNLSVRLGGWEYDVVNNKVAWTRVTKQIIGVPLDYEPDPNTRLNFYKEGEHRERIHQATAHAIATGEGFDMEVILVTANGQELWTRAIGNAEFEDGKCVKLFGTLQDINEQKQIKQELQNSEDRFKSAFENSTIGMAIVSPEGQWLKVNRQLVECLGYTQDELNQKTFQEITHPDDLDADLELLDKLLSGEVNNYQMEKRYFHKNGQIIWALLSVSLVRNGEGQPMYFVSHVQDITDKRNKEEQIKETLKVVGQQNERLLNFAYIVSHNLRTHAGNFQSLIDLVNDPHTDPNEREHYLQLMQNVSEQLNETIVNLNDVVSIQTKTNLQKVPVNLNEYVNKTVKVLSREIAEHNVIVNNHIPGDAEVEYHPAYLESILLNFFTNSIRYRSHTRRPEITLKYAVIDGAGILSVADNGKGIDMQKHGKNLFGMYKTFHGNSDARGVGLFITKNQIEAMGGRIEVHSEVDKGTTFNVYI</sequence>
<feature type="domain" description="PAC" evidence="8">
    <location>
        <begin position="210"/>
        <end position="261"/>
    </location>
</feature>
<dbReference type="EC" id="2.7.13.3" evidence="2"/>
<dbReference type="Gene3D" id="3.30.565.10">
    <property type="entry name" value="Histidine kinase-like ATPase, C-terminal domain"/>
    <property type="match status" value="1"/>
</dbReference>
<keyword evidence="10" id="KW-1185">Reference proteome</keyword>
<evidence type="ECO:0000256" key="4">
    <source>
        <dbReference type="ARBA" id="ARBA00022679"/>
    </source>
</evidence>
<feature type="domain" description="PAC" evidence="8">
    <location>
        <begin position="336"/>
        <end position="388"/>
    </location>
</feature>
<dbReference type="PANTHER" id="PTHR43304">
    <property type="entry name" value="PHYTOCHROME-LIKE PROTEIN CPH1"/>
    <property type="match status" value="1"/>
</dbReference>